<dbReference type="PANTHER" id="PTHR45792:SF8">
    <property type="entry name" value="DIACYLGLYCEROL LIPASE-ALPHA"/>
    <property type="match status" value="1"/>
</dbReference>
<dbReference type="CDD" id="cd00519">
    <property type="entry name" value="Lipase_3"/>
    <property type="match status" value="1"/>
</dbReference>
<evidence type="ECO:0000256" key="3">
    <source>
        <dbReference type="ARBA" id="ARBA00022475"/>
    </source>
</evidence>
<dbReference type="GO" id="GO:0005886">
    <property type="term" value="C:plasma membrane"/>
    <property type="evidence" value="ECO:0007669"/>
    <property type="project" value="UniProtKB-SubCell"/>
</dbReference>
<feature type="transmembrane region" description="Helical" evidence="15">
    <location>
        <begin position="119"/>
        <end position="140"/>
    </location>
</feature>
<dbReference type="GO" id="GO:0019369">
    <property type="term" value="P:arachidonate metabolic process"/>
    <property type="evidence" value="ECO:0007669"/>
    <property type="project" value="TreeGrafter"/>
</dbReference>
<sequence length="653" mass="74559">MDFPLTVRCVNFLEELSSKEGSVPLMHRKATKFYFFQVIEDACPYFLGTQMVNCMCISTSTLIWLKISNCEESDHVNYFLYAAALDLLLTSVLSLGIMFVSAQGSALEVEKRMCLPFLLFIKIITLFCDTAIASFGIWLFTQMDRTCIVKEIFIKITTIVALIYIFIIIVMMFICYDSLGAAKYWNIEASTNSLNFFKKAQYIWRIRLKFFCCCADISEENNFIYVEISTFLASFLNGIDLVPTDILAGIITLSQKHVLERKKHMLKHLPESLELLENTPVPDWMTTENTLYFLRIAKSTYGWLAFFSVFHPWSLCVLSPQAGCCMSCCNEDSETKLDNCCYLNVAAVQKISNLKESDIVYASFNNAIHEPAFYVAIDHVKKYIIIAVRGTRSISDILTDIDAETLFFPLESKRKFKCHRGALRSALFVQNKINELNILERAFTENPNYTLALTGHSLGGSIAAILALLLRPQYPNLQCYTYGPLAICTASGVPETLDCILSIVVGEDMAPRLCANSCNELRDQLIESLKSSNTPKYQVLIGACWYHVQKYFKIASQRPINCGFENKLCENDESARLPDYQVYQDESKLYAPGRILYFERKMWDKPYWLTGLNLQNIIINPDMISDHQPHRIQHALDMFMKSIQEETCVVIDD</sequence>
<keyword evidence="10 15" id="KW-1133">Transmembrane helix</keyword>
<name>A0A8X6J4V8_9ARAC</name>
<evidence type="ECO:0000256" key="1">
    <source>
        <dbReference type="ARBA" id="ARBA00001913"/>
    </source>
</evidence>
<dbReference type="GO" id="GO:0046340">
    <property type="term" value="P:diacylglycerol catabolic process"/>
    <property type="evidence" value="ECO:0007669"/>
    <property type="project" value="TreeGrafter"/>
</dbReference>
<dbReference type="InterPro" id="IPR052214">
    <property type="entry name" value="DAG_Lipase-Related"/>
</dbReference>
<keyword evidence="11" id="KW-0443">Lipid metabolism</keyword>
<keyword evidence="6" id="KW-0479">Metal-binding</keyword>
<dbReference type="AlphaFoldDB" id="A0A8X6J4V8"/>
<dbReference type="Gene3D" id="3.40.50.1820">
    <property type="entry name" value="alpha/beta hydrolase"/>
    <property type="match status" value="1"/>
</dbReference>
<keyword evidence="4" id="KW-0597">Phosphoprotein</keyword>
<evidence type="ECO:0000256" key="11">
    <source>
        <dbReference type="ARBA" id="ARBA00023098"/>
    </source>
</evidence>
<dbReference type="PANTHER" id="PTHR45792">
    <property type="entry name" value="DIACYLGLYCEROL LIPASE HOMOLOG-RELATED"/>
    <property type="match status" value="1"/>
</dbReference>
<evidence type="ECO:0000256" key="13">
    <source>
        <dbReference type="ARBA" id="ARBA00024531"/>
    </source>
</evidence>
<dbReference type="OrthoDB" id="438440at2759"/>
<protein>
    <recommendedName>
        <fullName evidence="14">sn-1-specific diacylglycerol lipase</fullName>
        <ecNumber evidence="14">3.1.1.116</ecNumber>
    </recommendedName>
</protein>
<comment type="caution">
    <text evidence="17">The sequence shown here is derived from an EMBL/GenBank/DDBJ whole genome shotgun (WGS) entry which is preliminary data.</text>
</comment>
<dbReference type="EMBL" id="BMAV01024679">
    <property type="protein sequence ID" value="GFS35244.1"/>
    <property type="molecule type" value="Genomic_DNA"/>
</dbReference>
<dbReference type="GO" id="GO:0016298">
    <property type="term" value="F:lipase activity"/>
    <property type="evidence" value="ECO:0007669"/>
    <property type="project" value="TreeGrafter"/>
</dbReference>
<evidence type="ECO:0000256" key="10">
    <source>
        <dbReference type="ARBA" id="ARBA00022989"/>
    </source>
</evidence>
<dbReference type="InterPro" id="IPR029058">
    <property type="entry name" value="AB_hydrolase_fold"/>
</dbReference>
<comment type="catalytic activity">
    <reaction evidence="13">
        <text>a 1,2-diacyl-sn-glycerol + H2O = a 2-acylglycerol + a fatty acid + H(+)</text>
        <dbReference type="Rhea" id="RHEA:33275"/>
        <dbReference type="ChEBI" id="CHEBI:15377"/>
        <dbReference type="ChEBI" id="CHEBI:15378"/>
        <dbReference type="ChEBI" id="CHEBI:17389"/>
        <dbReference type="ChEBI" id="CHEBI:17815"/>
        <dbReference type="ChEBI" id="CHEBI:28868"/>
        <dbReference type="EC" id="3.1.1.116"/>
    </reaction>
    <physiologicalReaction direction="left-to-right" evidence="13">
        <dbReference type="Rhea" id="RHEA:33276"/>
    </physiologicalReaction>
</comment>
<dbReference type="GO" id="GO:0046872">
    <property type="term" value="F:metal ion binding"/>
    <property type="evidence" value="ECO:0007669"/>
    <property type="project" value="UniProtKB-KW"/>
</dbReference>
<evidence type="ECO:0000313" key="17">
    <source>
        <dbReference type="EMBL" id="GFS35244.1"/>
    </source>
</evidence>
<evidence type="ECO:0000313" key="18">
    <source>
        <dbReference type="Proteomes" id="UP000886998"/>
    </source>
</evidence>
<comment type="cofactor">
    <cofactor evidence="1">
        <name>Ca(2+)</name>
        <dbReference type="ChEBI" id="CHEBI:29108"/>
    </cofactor>
</comment>
<feature type="domain" description="Fungal lipase-type" evidence="16">
    <location>
        <begin position="386"/>
        <end position="515"/>
    </location>
</feature>
<evidence type="ECO:0000256" key="8">
    <source>
        <dbReference type="ARBA" id="ARBA00022837"/>
    </source>
</evidence>
<evidence type="ECO:0000256" key="7">
    <source>
        <dbReference type="ARBA" id="ARBA00022801"/>
    </source>
</evidence>
<evidence type="ECO:0000256" key="5">
    <source>
        <dbReference type="ARBA" id="ARBA00022692"/>
    </source>
</evidence>
<keyword evidence="18" id="KW-1185">Reference proteome</keyword>
<keyword evidence="3" id="KW-1003">Cell membrane</keyword>
<accession>A0A8X6J4V8</accession>
<feature type="transmembrane region" description="Helical" evidence="15">
    <location>
        <begin position="152"/>
        <end position="174"/>
    </location>
</feature>
<dbReference type="Pfam" id="PF01764">
    <property type="entry name" value="Lipase_3"/>
    <property type="match status" value="1"/>
</dbReference>
<dbReference type="EC" id="3.1.1.116" evidence="14"/>
<evidence type="ECO:0000259" key="16">
    <source>
        <dbReference type="Pfam" id="PF01764"/>
    </source>
</evidence>
<evidence type="ECO:0000256" key="15">
    <source>
        <dbReference type="SAM" id="Phobius"/>
    </source>
</evidence>
<keyword evidence="8" id="KW-0106">Calcium</keyword>
<dbReference type="Proteomes" id="UP000886998">
    <property type="component" value="Unassembled WGS sequence"/>
</dbReference>
<feature type="transmembrane region" description="Helical" evidence="15">
    <location>
        <begin position="79"/>
        <end position="99"/>
    </location>
</feature>
<evidence type="ECO:0000256" key="2">
    <source>
        <dbReference type="ARBA" id="ARBA00004651"/>
    </source>
</evidence>
<dbReference type="SUPFAM" id="SSF53474">
    <property type="entry name" value="alpha/beta-Hydrolases"/>
    <property type="match status" value="1"/>
</dbReference>
<dbReference type="InterPro" id="IPR002921">
    <property type="entry name" value="Fungal_lipase-type"/>
</dbReference>
<comment type="subcellular location">
    <subcellularLocation>
        <location evidence="2">Cell membrane</location>
        <topology evidence="2">Multi-pass membrane protein</topology>
    </subcellularLocation>
</comment>
<evidence type="ECO:0000256" key="6">
    <source>
        <dbReference type="ARBA" id="ARBA00022723"/>
    </source>
</evidence>
<reference evidence="17" key="1">
    <citation type="submission" date="2020-08" db="EMBL/GenBank/DDBJ databases">
        <title>Multicomponent nature underlies the extraordinary mechanical properties of spider dragline silk.</title>
        <authorList>
            <person name="Kono N."/>
            <person name="Nakamura H."/>
            <person name="Mori M."/>
            <person name="Yoshida Y."/>
            <person name="Ohtoshi R."/>
            <person name="Malay A.D."/>
            <person name="Moran D.A.P."/>
            <person name="Tomita M."/>
            <person name="Numata K."/>
            <person name="Arakawa K."/>
        </authorList>
    </citation>
    <scope>NUCLEOTIDE SEQUENCE</scope>
</reference>
<keyword evidence="12 15" id="KW-0472">Membrane</keyword>
<evidence type="ECO:0000256" key="12">
    <source>
        <dbReference type="ARBA" id="ARBA00023136"/>
    </source>
</evidence>
<keyword evidence="5 15" id="KW-0812">Transmembrane</keyword>
<keyword evidence="9" id="KW-0442">Lipid degradation</keyword>
<evidence type="ECO:0000256" key="14">
    <source>
        <dbReference type="ARBA" id="ARBA00026104"/>
    </source>
</evidence>
<proteinExistence type="predicted"/>
<evidence type="ECO:0000256" key="9">
    <source>
        <dbReference type="ARBA" id="ARBA00022963"/>
    </source>
</evidence>
<feature type="transmembrane region" description="Helical" evidence="15">
    <location>
        <begin position="45"/>
        <end position="67"/>
    </location>
</feature>
<gene>
    <name evidence="17" type="primary">Dagla</name>
    <name evidence="17" type="ORF">TNIN_335301</name>
</gene>
<keyword evidence="7" id="KW-0378">Hydrolase</keyword>
<organism evidence="17 18">
    <name type="scientific">Trichonephila inaurata madagascariensis</name>
    <dbReference type="NCBI Taxonomy" id="2747483"/>
    <lineage>
        <taxon>Eukaryota</taxon>
        <taxon>Metazoa</taxon>
        <taxon>Ecdysozoa</taxon>
        <taxon>Arthropoda</taxon>
        <taxon>Chelicerata</taxon>
        <taxon>Arachnida</taxon>
        <taxon>Araneae</taxon>
        <taxon>Araneomorphae</taxon>
        <taxon>Entelegynae</taxon>
        <taxon>Araneoidea</taxon>
        <taxon>Nephilidae</taxon>
        <taxon>Trichonephila</taxon>
        <taxon>Trichonephila inaurata</taxon>
    </lineage>
</organism>
<evidence type="ECO:0000256" key="4">
    <source>
        <dbReference type="ARBA" id="ARBA00022553"/>
    </source>
</evidence>